<keyword evidence="4" id="KW-1185">Reference proteome</keyword>
<reference evidence="3" key="2">
    <citation type="submission" date="2022-01" db="EMBL/GenBank/DDBJ databases">
        <authorList>
            <person name="Zivanovic Y."/>
            <person name="Moreira D."/>
            <person name="Lopez-Garcia P."/>
        </authorList>
    </citation>
    <scope>NUCLEOTIDE SEQUENCE</scope>
    <source>
        <strain evidence="3">G9</strain>
    </source>
</reference>
<dbReference type="Proteomes" id="UP001154265">
    <property type="component" value="Unassembled WGS sequence"/>
</dbReference>
<reference evidence="3" key="1">
    <citation type="journal article" date="2022" name="Genome Biol. Evol.">
        <title>A New Gene Family Diagnostic for Intracellular Biomineralization of Amorphous Ca Carbonates by Cyanobacteria.</title>
        <authorList>
            <person name="Benzerara K."/>
            <person name="Duprat E."/>
            <person name="Bitard-Feildel T."/>
            <person name="Caumes G."/>
            <person name="Cassier-Chauvat C."/>
            <person name="Chauvat F."/>
            <person name="Dezi M."/>
            <person name="Diop S.I."/>
            <person name="Gaschignard G."/>
            <person name="Gorgen S."/>
            <person name="Gugger M."/>
            <person name="Lopez-Garcia P."/>
            <person name="Millet M."/>
            <person name="Skouri-Panet F."/>
            <person name="Moreira D."/>
            <person name="Callebaut I."/>
        </authorList>
    </citation>
    <scope>NUCLEOTIDE SEQUENCE</scope>
    <source>
        <strain evidence="3">G9</strain>
    </source>
</reference>
<dbReference type="EMBL" id="JAKKUT010000002">
    <property type="protein sequence ID" value="MDG2991535.1"/>
    <property type="molecule type" value="Genomic_DNA"/>
</dbReference>
<evidence type="ECO:0000313" key="3">
    <source>
        <dbReference type="EMBL" id="MDG2991535.1"/>
    </source>
</evidence>
<gene>
    <name evidence="3" type="ORF">L3556_11430</name>
</gene>
<comment type="caution">
    <text evidence="3">The sequence shown here is derived from an EMBL/GenBank/DDBJ whole genome shotgun (WGS) entry which is preliminary data.</text>
</comment>
<evidence type="ECO:0000256" key="1">
    <source>
        <dbReference type="SAM" id="SignalP"/>
    </source>
</evidence>
<feature type="domain" description="CHAT" evidence="2">
    <location>
        <begin position="162"/>
        <end position="457"/>
    </location>
</feature>
<dbReference type="InterPro" id="IPR024983">
    <property type="entry name" value="CHAT_dom"/>
</dbReference>
<name>A0ABT6F138_9SYNE</name>
<organism evidence="3 4">
    <name type="scientific">Candidatus Synechococcus calcipolaris G9</name>
    <dbReference type="NCBI Taxonomy" id="1497997"/>
    <lineage>
        <taxon>Bacteria</taxon>
        <taxon>Bacillati</taxon>
        <taxon>Cyanobacteriota</taxon>
        <taxon>Cyanophyceae</taxon>
        <taxon>Synechococcales</taxon>
        <taxon>Synechococcaceae</taxon>
        <taxon>Synechococcus</taxon>
    </lineage>
</organism>
<evidence type="ECO:0000313" key="4">
    <source>
        <dbReference type="Proteomes" id="UP001154265"/>
    </source>
</evidence>
<protein>
    <submittedName>
        <fullName evidence="3">CHAT domain-containing protein</fullName>
    </submittedName>
</protein>
<feature type="signal peptide" evidence="1">
    <location>
        <begin position="1"/>
        <end position="27"/>
    </location>
</feature>
<dbReference type="Pfam" id="PF12770">
    <property type="entry name" value="CHAT"/>
    <property type="match status" value="1"/>
</dbReference>
<proteinExistence type="predicted"/>
<accession>A0ABT6F138</accession>
<evidence type="ECO:0000259" key="2">
    <source>
        <dbReference type="Pfam" id="PF12770"/>
    </source>
</evidence>
<keyword evidence="1" id="KW-0732">Signal</keyword>
<dbReference type="RefSeq" id="WP_277867400.1">
    <property type="nucleotide sequence ID" value="NZ_JAKKUT010000002.1"/>
</dbReference>
<feature type="chain" id="PRO_5045840817" evidence="1">
    <location>
        <begin position="28"/>
        <end position="461"/>
    </location>
</feature>
<sequence>MKKSFKFFSLALGTLSYIAVTTSGSFAKPNVVLESPSNPEVDIVAASRPEVSPQLSQAVLNMEGRLKKEFDDYFGRDLAEVTQAPEDMAVTLAKISEATGSKTAVMWVIPREADLHLVLITPNQPPIVRDLEDVPKDVLFPVAETFQRDISSPLTQQPSLVAAQQLYEWIIGPYEEDFLKPQGIETILFCLGAGVRTMPFAALHDGEQFLIEKYTLSRIPAFNLISMEPGNVRRPRILAMGASEFPNQSPLPAVPVEINTILQQVQTGNQRVRTQGLLNRSFTMRNLERNLRRQRPDIVHLATHAEFLPGKPSNSYIQLWDDRLGLDQVDQVEWRLPMLELLVLSACRTAVGDRDAELGFAGLALQSGVKSVLASLWYVDDLGTLALMSEFYGQLPQEATKGEALRQAQLNLLNQTVKVENRQLELSQTQVALPNTLTRMGDIDFSHPRYWAAFTMISSPW</sequence>